<keyword evidence="2" id="KW-1185">Reference proteome</keyword>
<name>A0A963YUS5_9PROT</name>
<dbReference type="RefSeq" id="WP_227323049.1">
    <property type="nucleotide sequence ID" value="NZ_JAESVB010000013.1"/>
</dbReference>
<evidence type="ECO:0008006" key="3">
    <source>
        <dbReference type="Google" id="ProtNLM"/>
    </source>
</evidence>
<organism evidence="1 2">
    <name type="scientific">Acidisoma silvae</name>
    <dbReference type="NCBI Taxonomy" id="2802396"/>
    <lineage>
        <taxon>Bacteria</taxon>
        <taxon>Pseudomonadati</taxon>
        <taxon>Pseudomonadota</taxon>
        <taxon>Alphaproteobacteria</taxon>
        <taxon>Acetobacterales</taxon>
        <taxon>Acidocellaceae</taxon>
        <taxon>Acidisoma</taxon>
    </lineage>
</organism>
<comment type="caution">
    <text evidence="1">The sequence shown here is derived from an EMBL/GenBank/DDBJ whole genome shotgun (WGS) entry which is preliminary data.</text>
</comment>
<evidence type="ECO:0000313" key="2">
    <source>
        <dbReference type="Proteomes" id="UP000708298"/>
    </source>
</evidence>
<dbReference type="Proteomes" id="UP000708298">
    <property type="component" value="Unassembled WGS sequence"/>
</dbReference>
<reference evidence="1" key="2">
    <citation type="submission" date="2021-01" db="EMBL/GenBank/DDBJ databases">
        <authorList>
            <person name="Mieszkin S."/>
            <person name="Pouder E."/>
            <person name="Alain K."/>
        </authorList>
    </citation>
    <scope>NUCLEOTIDE SEQUENCE</scope>
    <source>
        <strain evidence="1">HW T2.11</strain>
    </source>
</reference>
<protein>
    <recommendedName>
        <fullName evidence="3">ISL3 family transposase</fullName>
    </recommendedName>
</protein>
<reference evidence="1" key="1">
    <citation type="journal article" date="2021" name="Microorganisms">
        <title>Acidisoma silvae sp. nov. and Acidisomacellulosilytica sp. nov., Two Acidophilic Bacteria Isolated from Decaying Wood, Hydrolyzing Cellulose and Producing Poly-3-hydroxybutyrate.</title>
        <authorList>
            <person name="Mieszkin S."/>
            <person name="Pouder E."/>
            <person name="Uroz S."/>
            <person name="Simon-Colin C."/>
            <person name="Alain K."/>
        </authorList>
    </citation>
    <scope>NUCLEOTIDE SEQUENCE</scope>
    <source>
        <strain evidence="1">HW T2.11</strain>
    </source>
</reference>
<dbReference type="AlphaFoldDB" id="A0A963YUS5"/>
<accession>A0A963YUS5</accession>
<dbReference type="EMBL" id="JAESVB010000013">
    <property type="protein sequence ID" value="MCB8877399.1"/>
    <property type="molecule type" value="Genomic_DNA"/>
</dbReference>
<evidence type="ECO:0000313" key="1">
    <source>
        <dbReference type="EMBL" id="MCB8877399.1"/>
    </source>
</evidence>
<gene>
    <name evidence="1" type="ORF">ASILVAE211_19545</name>
</gene>
<proteinExistence type="predicted"/>
<sequence length="124" mass="13525">MARGPGDDLYLGAAVPLPKHSVCPQNVCRTTRLGDLQWQVALALGGEAAASLAKRLAIPVSPDTLLRMAARAVEPEMPPPAPRILEVNDWAWRRGHHYGTVLVDLERNEVMDLLPDRQAETLAS</sequence>